<name>A0ABT9V395_9BACL</name>
<reference evidence="4 5" key="1">
    <citation type="submission" date="2023-07" db="EMBL/GenBank/DDBJ databases">
        <title>Genomic Encyclopedia of Type Strains, Phase IV (KMG-IV): sequencing the most valuable type-strain genomes for metagenomic binning, comparative biology and taxonomic classification.</title>
        <authorList>
            <person name="Goeker M."/>
        </authorList>
    </citation>
    <scope>NUCLEOTIDE SEQUENCE [LARGE SCALE GENOMIC DNA]</scope>
    <source>
        <strain evidence="4 5">DSM 23948</strain>
    </source>
</reference>
<dbReference type="Proteomes" id="UP001231362">
    <property type="component" value="Unassembled WGS sequence"/>
</dbReference>
<evidence type="ECO:0000313" key="4">
    <source>
        <dbReference type="EMBL" id="MDQ0155426.1"/>
    </source>
</evidence>
<dbReference type="InterPro" id="IPR012292">
    <property type="entry name" value="Globin/Proto"/>
</dbReference>
<dbReference type="InterPro" id="IPR044398">
    <property type="entry name" value="Globin-sensor_dom"/>
</dbReference>
<dbReference type="InterPro" id="IPR039379">
    <property type="entry name" value="Protoglobin_sensor_dom"/>
</dbReference>
<dbReference type="SMART" id="SM00283">
    <property type="entry name" value="MA"/>
    <property type="match status" value="1"/>
</dbReference>
<dbReference type="SUPFAM" id="SSF46458">
    <property type="entry name" value="Globin-like"/>
    <property type="match status" value="1"/>
</dbReference>
<keyword evidence="1 2" id="KW-0807">Transducer</keyword>
<comment type="caution">
    <text evidence="4">The sequence shown here is derived from an EMBL/GenBank/DDBJ whole genome shotgun (WGS) entry which is preliminary data.</text>
</comment>
<feature type="domain" description="Methyl-accepting transducer" evidence="3">
    <location>
        <begin position="201"/>
        <end position="423"/>
    </location>
</feature>
<dbReference type="InterPro" id="IPR025991">
    <property type="entry name" value="Chemoreceptor_zinc-bind_dom"/>
</dbReference>
<organism evidence="4 5">
    <name type="scientific">Anoxybacillus andreesenii</name>
    <dbReference type="NCBI Taxonomy" id="1325932"/>
    <lineage>
        <taxon>Bacteria</taxon>
        <taxon>Bacillati</taxon>
        <taxon>Bacillota</taxon>
        <taxon>Bacilli</taxon>
        <taxon>Bacillales</taxon>
        <taxon>Anoxybacillaceae</taxon>
        <taxon>Anoxybacillus</taxon>
    </lineage>
</organism>
<dbReference type="CDD" id="cd01068">
    <property type="entry name" value="globin_sensor"/>
    <property type="match status" value="1"/>
</dbReference>
<dbReference type="Pfam" id="PF13682">
    <property type="entry name" value="CZB"/>
    <property type="match status" value="1"/>
</dbReference>
<evidence type="ECO:0000259" key="3">
    <source>
        <dbReference type="PROSITE" id="PS50111"/>
    </source>
</evidence>
<protein>
    <submittedName>
        <fullName evidence="4">Methyl-accepting chemotaxis protein</fullName>
    </submittedName>
</protein>
<dbReference type="SUPFAM" id="SSF58104">
    <property type="entry name" value="Methyl-accepting chemotaxis protein (MCP) signaling domain"/>
    <property type="match status" value="1"/>
</dbReference>
<dbReference type="CDD" id="cd11386">
    <property type="entry name" value="MCP_signal"/>
    <property type="match status" value="1"/>
</dbReference>
<dbReference type="PANTHER" id="PTHR32089:SF112">
    <property type="entry name" value="LYSOZYME-LIKE PROTEIN-RELATED"/>
    <property type="match status" value="1"/>
</dbReference>
<dbReference type="Pfam" id="PF11563">
    <property type="entry name" value="Protoglobin"/>
    <property type="match status" value="1"/>
</dbReference>
<keyword evidence="5" id="KW-1185">Reference proteome</keyword>
<accession>A0ABT9V395</accession>
<dbReference type="Gene3D" id="1.10.490.10">
    <property type="entry name" value="Globins"/>
    <property type="match status" value="1"/>
</dbReference>
<evidence type="ECO:0000256" key="2">
    <source>
        <dbReference type="PROSITE-ProRule" id="PRU00284"/>
    </source>
</evidence>
<dbReference type="PANTHER" id="PTHR32089">
    <property type="entry name" value="METHYL-ACCEPTING CHEMOTAXIS PROTEIN MCPB"/>
    <property type="match status" value="1"/>
</dbReference>
<dbReference type="InterPro" id="IPR004089">
    <property type="entry name" value="MCPsignal_dom"/>
</dbReference>
<dbReference type="InterPro" id="IPR009050">
    <property type="entry name" value="Globin-like_sf"/>
</dbReference>
<dbReference type="Gene3D" id="1.20.120.30">
    <property type="entry name" value="Aspartate receptor, ligand-binding domain"/>
    <property type="match status" value="1"/>
</dbReference>
<sequence length="576" mass="65330">MNIFVKKAKPWNEYLNFSGKTDISQVGERVKERLKFFGIDQDSLAYVKEAAIILAPFKEELINHFYENIQSVEQLQKIILQHSTFEKLKKTMEKYLHQFLSAEVNYEYISTRLNIGQVHSRINLTAEHFISAHHLMIQLMTSILMEKSHQNPDRMMKTVLAVQKLAAFDQQLIVEKYMEETFKSFLFSVSDMLSETTGIDTTKQLITSMEKQLDETYSVTAATEEMSSSIQEVANYATKVAEGTDEAVQSAEDSKRVVDEALHGIQMVGHVYEEVVTKVGQLSQEIKHTQDVVKMIREIADQTNLLALNASIEAARAGEHGRGFSVVAAEVRKLSEHTKEQIIKITSNMDSLQQVSVQLIQQIRDTGNLVEQSVTGAEYAGDALMRIVSMMKEISESTAQIAAMSEEQTATVVDIAERNSIINEYSVHSQKIAKQTAETVFELSSQLDDYRKSFFNINVKLSAKDIVRVAKTDHLLWKWKVYNMMLGVVSIGAQEVTSHDMCRLGKWYYGDLPAHVKSKDAFKQLEEPHKEVHQYAKLAVECYTKSDSAGVEKAFEQLERASNQVIELLTRLEAEL</sequence>
<dbReference type="EMBL" id="JAUSTU010000006">
    <property type="protein sequence ID" value="MDQ0155426.1"/>
    <property type="molecule type" value="Genomic_DNA"/>
</dbReference>
<evidence type="ECO:0000256" key="1">
    <source>
        <dbReference type="ARBA" id="ARBA00023224"/>
    </source>
</evidence>
<dbReference type="RefSeq" id="WP_307149987.1">
    <property type="nucleotide sequence ID" value="NZ_JAUSTU010000006.1"/>
</dbReference>
<evidence type="ECO:0000313" key="5">
    <source>
        <dbReference type="Proteomes" id="UP001231362"/>
    </source>
</evidence>
<gene>
    <name evidence="4" type="ORF">J2S07_001731</name>
</gene>
<dbReference type="Gene3D" id="1.10.287.950">
    <property type="entry name" value="Methyl-accepting chemotaxis protein"/>
    <property type="match status" value="1"/>
</dbReference>
<dbReference type="PROSITE" id="PS50111">
    <property type="entry name" value="CHEMOTAXIS_TRANSDUC_2"/>
    <property type="match status" value="1"/>
</dbReference>
<dbReference type="Pfam" id="PF00015">
    <property type="entry name" value="MCPsignal"/>
    <property type="match status" value="1"/>
</dbReference>
<proteinExistence type="predicted"/>